<dbReference type="CDD" id="cd09275">
    <property type="entry name" value="RNase_HI_RT_DIRS1"/>
    <property type="match status" value="1"/>
</dbReference>
<sequence>MKPNARHVLEAPVIEDLKWFRAVLLHKDRFNKIPVSQFIDIATPAVHVYMDASNSGLCVLEPQRQEFLRLRFTTDEVMALQTDHYTNSINVRELQSAVLAVLVWGSRWQLDYQSKPTHVCLHIDNTSAVSWVSRRQSRHPTAQLYNRLLSLAELQYQLVLSAEHIPGRLNTMADAGSRAWTDTDPLWDLWTNLSSSWKQVEVTTPFDDLSAVWERYSVVMPWPKLQTANTEATGRSGGDFPK</sequence>
<organism evidence="1 2">
    <name type="scientific">Phytophthora nicotianae (strain INRA-310)</name>
    <name type="common">Phytophthora parasitica</name>
    <dbReference type="NCBI Taxonomy" id="761204"/>
    <lineage>
        <taxon>Eukaryota</taxon>
        <taxon>Sar</taxon>
        <taxon>Stramenopiles</taxon>
        <taxon>Oomycota</taxon>
        <taxon>Peronosporomycetes</taxon>
        <taxon>Peronosporales</taxon>
        <taxon>Peronosporaceae</taxon>
        <taxon>Phytophthora</taxon>
    </lineage>
</organism>
<dbReference type="EMBL" id="KI669643">
    <property type="protein sequence ID" value="ETN00089.1"/>
    <property type="molecule type" value="Genomic_DNA"/>
</dbReference>
<proteinExistence type="predicted"/>
<accession>W2PIL6</accession>
<dbReference type="GeneID" id="20187238"/>
<dbReference type="OrthoDB" id="124180at2759"/>
<reference evidence="2" key="1">
    <citation type="submission" date="2011-12" db="EMBL/GenBank/DDBJ databases">
        <authorList>
            <consortium name="The Broad Institute Genome Sequencing Platform"/>
            <person name="Russ C."/>
            <person name="Tyler B."/>
            <person name="Panabieres F."/>
            <person name="Shan W."/>
            <person name="Tripathy S."/>
            <person name="Grunwald N."/>
            <person name="Machado M."/>
            <person name="Young S.K."/>
            <person name="Zeng Q."/>
            <person name="Gargeya S."/>
            <person name="Fitzgerald M."/>
            <person name="Haas B."/>
            <person name="Abouelleil A."/>
            <person name="Alvarado L."/>
            <person name="Arachchi H.M."/>
            <person name="Berlin A."/>
            <person name="Chapman S.B."/>
            <person name="Gearin G."/>
            <person name="Goldberg J."/>
            <person name="Griggs A."/>
            <person name="Gujja S."/>
            <person name="Hansen M."/>
            <person name="Heiman D."/>
            <person name="Howarth C."/>
            <person name="Larimer J."/>
            <person name="Lui A."/>
            <person name="MacDonald P.J.P."/>
            <person name="McCowen C."/>
            <person name="Montmayeur A."/>
            <person name="Murphy C."/>
            <person name="Neiman D."/>
            <person name="Pearson M."/>
            <person name="Priest M."/>
            <person name="Roberts A."/>
            <person name="Saif S."/>
            <person name="Shea T."/>
            <person name="Sisk P."/>
            <person name="Stolte C."/>
            <person name="Sykes S."/>
            <person name="Wortman J."/>
            <person name="Nusbaum C."/>
            <person name="Birren B."/>
        </authorList>
    </citation>
    <scope>NUCLEOTIDE SEQUENCE [LARGE SCALE GENOMIC DNA]</scope>
    <source>
        <strain evidence="2">INRA-310</strain>
    </source>
</reference>
<gene>
    <name evidence="1" type="ORF">PPTG_18356</name>
</gene>
<dbReference type="RefSeq" id="XP_008914673.1">
    <property type="nucleotide sequence ID" value="XM_008916425.1"/>
</dbReference>
<dbReference type="STRING" id="761204.W2PIL6"/>
<protein>
    <submittedName>
        <fullName evidence="1">Uncharacterized protein</fullName>
    </submittedName>
</protein>
<evidence type="ECO:0000313" key="1">
    <source>
        <dbReference type="EMBL" id="ETN00089.1"/>
    </source>
</evidence>
<evidence type="ECO:0000313" key="2">
    <source>
        <dbReference type="Proteomes" id="UP000018817"/>
    </source>
</evidence>
<name>W2PIL6_PHYN3</name>
<dbReference type="PANTHER" id="PTHR33050">
    <property type="entry name" value="REVERSE TRANSCRIPTASE DOMAIN-CONTAINING PROTEIN"/>
    <property type="match status" value="1"/>
</dbReference>
<reference evidence="1 2" key="2">
    <citation type="submission" date="2013-11" db="EMBL/GenBank/DDBJ databases">
        <title>The Genome Sequence of Phytophthora parasitica INRA-310.</title>
        <authorList>
            <consortium name="The Broad Institute Genomics Platform"/>
            <person name="Russ C."/>
            <person name="Tyler B."/>
            <person name="Panabieres F."/>
            <person name="Shan W."/>
            <person name="Tripathy S."/>
            <person name="Grunwald N."/>
            <person name="Machado M."/>
            <person name="Johnson C.S."/>
            <person name="Arredondo F."/>
            <person name="Hong C."/>
            <person name="Coffey M."/>
            <person name="Young S.K."/>
            <person name="Zeng Q."/>
            <person name="Gargeya S."/>
            <person name="Fitzgerald M."/>
            <person name="Abouelleil A."/>
            <person name="Alvarado L."/>
            <person name="Chapman S.B."/>
            <person name="Gainer-Dewar J."/>
            <person name="Goldberg J."/>
            <person name="Griggs A."/>
            <person name="Gujja S."/>
            <person name="Hansen M."/>
            <person name="Howarth C."/>
            <person name="Imamovic A."/>
            <person name="Ireland A."/>
            <person name="Larimer J."/>
            <person name="McCowan C."/>
            <person name="Murphy C."/>
            <person name="Pearson M."/>
            <person name="Poon T.W."/>
            <person name="Priest M."/>
            <person name="Roberts A."/>
            <person name="Saif S."/>
            <person name="Shea T."/>
            <person name="Sykes S."/>
            <person name="Wortman J."/>
            <person name="Nusbaum C."/>
            <person name="Birren B."/>
        </authorList>
    </citation>
    <scope>NUCLEOTIDE SEQUENCE [LARGE SCALE GENOMIC DNA]</scope>
    <source>
        <strain evidence="1 2">INRA-310</strain>
    </source>
</reference>
<dbReference type="PANTHER" id="PTHR33050:SF7">
    <property type="entry name" value="RIBONUCLEASE H"/>
    <property type="match status" value="1"/>
</dbReference>
<dbReference type="InterPro" id="IPR052055">
    <property type="entry name" value="Hepadnavirus_pol/RT"/>
</dbReference>
<dbReference type="VEuPathDB" id="FungiDB:PPTG_18356"/>
<dbReference type="OMA" id="CLHIDNT"/>
<dbReference type="Proteomes" id="UP000018817">
    <property type="component" value="Unassembled WGS sequence"/>
</dbReference>
<dbReference type="AlphaFoldDB" id="W2PIL6"/>